<dbReference type="EMBL" id="CP129013">
    <property type="protein sequence ID" value="WLR41547.1"/>
    <property type="molecule type" value="Genomic_DNA"/>
</dbReference>
<dbReference type="RefSeq" id="WP_306019592.1">
    <property type="nucleotide sequence ID" value="NZ_CP129013.1"/>
</dbReference>
<proteinExistence type="predicted"/>
<keyword evidence="2" id="KW-1185">Reference proteome</keyword>
<protein>
    <submittedName>
        <fullName evidence="1">Uncharacterized protein</fullName>
    </submittedName>
</protein>
<reference evidence="1 2" key="1">
    <citation type="submission" date="2023-06" db="EMBL/GenBank/DDBJ databases">
        <title>Five Gram-positive bacteria isolated from mangrove sediments in Shenzhen, Guangdong, China.</title>
        <authorList>
            <person name="Yu S."/>
            <person name="Zheng W."/>
            <person name="Huang Y."/>
        </authorList>
    </citation>
    <scope>NUCLEOTIDE SEQUENCE [LARGE SCALE GENOMIC DNA]</scope>
    <source>
        <strain evidence="1 2">SaN35-3</strain>
    </source>
</reference>
<accession>A0ABY9JQE6</accession>
<name>A0ABY9JQE6_9BACI</name>
<evidence type="ECO:0000313" key="1">
    <source>
        <dbReference type="EMBL" id="WLR41547.1"/>
    </source>
</evidence>
<sequence>MTMKNPDIQVHPNNLDIIQRLMAATMKGFEPLKVFGYHSKRVKEVLSTDVPKIETADDKADTLYLPEDGNFLHVEYQSTSKKR</sequence>
<evidence type="ECO:0000313" key="2">
    <source>
        <dbReference type="Proteomes" id="UP001197974"/>
    </source>
</evidence>
<gene>
    <name evidence="1" type="ORF">LC087_11680</name>
</gene>
<organism evidence="1 2">
    <name type="scientific">Bacillus carboniphilus</name>
    <dbReference type="NCBI Taxonomy" id="86663"/>
    <lineage>
        <taxon>Bacteria</taxon>
        <taxon>Bacillati</taxon>
        <taxon>Bacillota</taxon>
        <taxon>Bacilli</taxon>
        <taxon>Bacillales</taxon>
        <taxon>Bacillaceae</taxon>
        <taxon>Bacillus</taxon>
    </lineage>
</organism>
<dbReference type="Proteomes" id="UP001197974">
    <property type="component" value="Chromosome"/>
</dbReference>